<accession>A0A0G4JW78</accession>
<dbReference type="PANTHER" id="PTHR43860">
    <property type="entry name" value="BETAINE ALDEHYDE DEHYDROGENASE"/>
    <property type="match status" value="1"/>
</dbReference>
<dbReference type="GO" id="GO:0004029">
    <property type="term" value="F:aldehyde dehydrogenase (NAD+) activity"/>
    <property type="evidence" value="ECO:0007669"/>
    <property type="project" value="UniProtKB-EC"/>
</dbReference>
<dbReference type="InterPro" id="IPR016162">
    <property type="entry name" value="Ald_DH_N"/>
</dbReference>
<feature type="active site" evidence="5">
    <location>
        <position position="278"/>
    </location>
</feature>
<dbReference type="STRING" id="1109412.BN1221_02625"/>
<dbReference type="CDD" id="cd07110">
    <property type="entry name" value="ALDH_F10_BADH"/>
    <property type="match status" value="1"/>
</dbReference>
<evidence type="ECO:0000313" key="8">
    <source>
        <dbReference type="EMBL" id="CPR17413.1"/>
    </source>
</evidence>
<dbReference type="Proteomes" id="UP000044377">
    <property type="component" value="Unassembled WGS sequence"/>
</dbReference>
<dbReference type="AlphaFoldDB" id="A0A0G4JW78"/>
<proteinExistence type="inferred from homology"/>
<evidence type="ECO:0000259" key="7">
    <source>
        <dbReference type="Pfam" id="PF00171"/>
    </source>
</evidence>
<keyword evidence="2 6" id="KW-0560">Oxidoreductase</keyword>
<dbReference type="InterPro" id="IPR016161">
    <property type="entry name" value="Ald_DH/histidinol_DH"/>
</dbReference>
<dbReference type="InterPro" id="IPR015590">
    <property type="entry name" value="Aldehyde_DH_dom"/>
</dbReference>
<dbReference type="EC" id="1.2.1.3" evidence="8"/>
<dbReference type="PROSITE" id="PS00687">
    <property type="entry name" value="ALDEHYDE_DEHYDR_GLU"/>
    <property type="match status" value="1"/>
</dbReference>
<keyword evidence="3" id="KW-0520">NAD</keyword>
<name>A0A0G4JW78_9GAMM</name>
<evidence type="ECO:0000256" key="4">
    <source>
        <dbReference type="ARBA" id="ARBA00037921"/>
    </source>
</evidence>
<evidence type="ECO:0000256" key="6">
    <source>
        <dbReference type="RuleBase" id="RU003345"/>
    </source>
</evidence>
<dbReference type="InterPro" id="IPR016163">
    <property type="entry name" value="Ald_DH_C"/>
</dbReference>
<dbReference type="FunFam" id="3.40.605.10:FF:000026">
    <property type="entry name" value="Aldehyde dehydrogenase, putative"/>
    <property type="match status" value="1"/>
</dbReference>
<dbReference type="Pfam" id="PF00171">
    <property type="entry name" value="Aldedh"/>
    <property type="match status" value="1"/>
</dbReference>
<evidence type="ECO:0000256" key="1">
    <source>
        <dbReference type="ARBA" id="ARBA00009986"/>
    </source>
</evidence>
<dbReference type="Gene3D" id="3.40.605.10">
    <property type="entry name" value="Aldehyde Dehydrogenase, Chain A, domain 1"/>
    <property type="match status" value="1"/>
</dbReference>
<feature type="domain" description="Aldehyde dehydrogenase" evidence="7">
    <location>
        <begin position="38"/>
        <end position="503"/>
    </location>
</feature>
<gene>
    <name evidence="8" type="ORF">BN1221_02625</name>
</gene>
<dbReference type="PROSITE" id="PS00070">
    <property type="entry name" value="ALDEHYDE_DEHYDR_CYS"/>
    <property type="match status" value="1"/>
</dbReference>
<protein>
    <submittedName>
        <fullName evidence="8">Aldehyde dehydrogenase</fullName>
        <ecNumber evidence="8">1.2.1.3</ecNumber>
    </submittedName>
</protein>
<dbReference type="PANTHER" id="PTHR43860:SF2">
    <property type="entry name" value="BETAINE ALDEHYDE DEHYDROGENASE-RELATED"/>
    <property type="match status" value="1"/>
</dbReference>
<sequence length="520" mass="56976">MTSRQRRILYVYRNVADLSARHQGDNMMHDQLYIDGEWQTAERGARFAVFNPATEEQIRHVAAAGAEDVGKAVAAARRAFDEGPWPRLSGKERAGYLRSMANIMRQRQAALAQLEVEDNGKPLPEAQWDIDDAIGCFEYYADLAEGLDTEEQCIPLPDERFSCRVVREPMGVAGQIIPWNYPLLMAAWKVAPALAAGCTTVLKPSELTPLGALELAAIADAAGLPAGVLNVVTGLGAEAGAPLSSHPGVDKLAFTGSVPTGRAIMQAAAQDIKNVSLELGGKSAFIVFDDCDIEAAVEWTLFGIFWNQGQVCSATSRLLVQEGIYERLIERLIDATRRIRIGAGGQQGVQLGPLISAGQYDKVLQAIERGKREGATLAYGGRRPAHLDRGWFIEPAIFLDTPTESALWTEEIFGPVLAVRRFRDEEEAVRLANDSRFGLAAAVMSADTQRCRRVSRALRAGIVWVNCSQPTFTQAPWGGYKQSGIGRELGAWGLDNYLETKQITEYTSESPWGWYLKPHN</sequence>
<dbReference type="InterPro" id="IPR016160">
    <property type="entry name" value="Ald_DH_CS_CYS"/>
</dbReference>
<dbReference type="InterPro" id="IPR029510">
    <property type="entry name" value="Ald_DH_CS_GLU"/>
</dbReference>
<dbReference type="FunFam" id="3.40.605.10:FF:000007">
    <property type="entry name" value="NAD/NADP-dependent betaine aldehyde dehydrogenase"/>
    <property type="match status" value="1"/>
</dbReference>
<dbReference type="Gene3D" id="3.40.309.10">
    <property type="entry name" value="Aldehyde Dehydrogenase, Chain A, domain 2"/>
    <property type="match status" value="1"/>
</dbReference>
<organism evidence="8 9">
    <name type="scientific">Brenneria goodwinii</name>
    <dbReference type="NCBI Taxonomy" id="1109412"/>
    <lineage>
        <taxon>Bacteria</taxon>
        <taxon>Pseudomonadati</taxon>
        <taxon>Pseudomonadota</taxon>
        <taxon>Gammaproteobacteria</taxon>
        <taxon>Enterobacterales</taxon>
        <taxon>Pectobacteriaceae</taxon>
        <taxon>Brenneria</taxon>
    </lineage>
</organism>
<keyword evidence="9" id="KW-1185">Reference proteome</keyword>
<evidence type="ECO:0000256" key="5">
    <source>
        <dbReference type="PROSITE-ProRule" id="PRU10007"/>
    </source>
</evidence>
<dbReference type="EMBL" id="CGIG01000001">
    <property type="protein sequence ID" value="CPR17413.1"/>
    <property type="molecule type" value="Genomic_DNA"/>
</dbReference>
<evidence type="ECO:0000256" key="2">
    <source>
        <dbReference type="ARBA" id="ARBA00023002"/>
    </source>
</evidence>
<dbReference type="FunFam" id="3.40.309.10:FF:000012">
    <property type="entry name" value="Betaine aldehyde dehydrogenase"/>
    <property type="match status" value="1"/>
</dbReference>
<comment type="similarity">
    <text evidence="1 6">Belongs to the aldehyde dehydrogenase family.</text>
</comment>
<reference evidence="9" key="1">
    <citation type="submission" date="2015-01" db="EMBL/GenBank/DDBJ databases">
        <authorList>
            <person name="Paterson Steve"/>
        </authorList>
    </citation>
    <scope>NUCLEOTIDE SEQUENCE [LARGE SCALE GENOMIC DNA]</scope>
    <source>
        <strain evidence="9">OBR1</strain>
    </source>
</reference>
<comment type="pathway">
    <text evidence="4">Amine and polyamine biosynthesis; betaine biosynthesis via choline pathway; betaine from betaine aldehyde: step 1/1.</text>
</comment>
<evidence type="ECO:0000256" key="3">
    <source>
        <dbReference type="ARBA" id="ARBA00023027"/>
    </source>
</evidence>
<dbReference type="SUPFAM" id="SSF53720">
    <property type="entry name" value="ALDH-like"/>
    <property type="match status" value="1"/>
</dbReference>
<dbReference type="RefSeq" id="WP_231604121.1">
    <property type="nucleotide sequence ID" value="NZ_CGIG01000001.1"/>
</dbReference>
<evidence type="ECO:0000313" key="9">
    <source>
        <dbReference type="Proteomes" id="UP000044377"/>
    </source>
</evidence>